<feature type="transmembrane region" description="Helical" evidence="2">
    <location>
        <begin position="35"/>
        <end position="53"/>
    </location>
</feature>
<dbReference type="AlphaFoldDB" id="A0AAU8JCX5"/>
<proteinExistence type="predicted"/>
<feature type="domain" description="ATPase dynein-related AAA" evidence="3">
    <location>
        <begin position="332"/>
        <end position="483"/>
    </location>
</feature>
<accession>A0AAU8JCX5</accession>
<keyword evidence="2" id="KW-1133">Transmembrane helix</keyword>
<evidence type="ECO:0000259" key="3">
    <source>
        <dbReference type="Pfam" id="PF07728"/>
    </source>
</evidence>
<feature type="coiled-coil region" evidence="1">
    <location>
        <begin position="74"/>
        <end position="257"/>
    </location>
</feature>
<keyword evidence="1" id="KW-0175">Coiled coil</keyword>
<protein>
    <submittedName>
        <fullName evidence="4">AAA family ATPase</fullName>
    </submittedName>
</protein>
<evidence type="ECO:0000313" key="4">
    <source>
        <dbReference type="EMBL" id="XCM36610.1"/>
    </source>
</evidence>
<name>A0AAU8JCX5_9CYAN</name>
<organism evidence="4">
    <name type="scientific">Planktothricoides raciborskii GIHE-MW2</name>
    <dbReference type="NCBI Taxonomy" id="2792601"/>
    <lineage>
        <taxon>Bacteria</taxon>
        <taxon>Bacillati</taxon>
        <taxon>Cyanobacteriota</taxon>
        <taxon>Cyanophyceae</taxon>
        <taxon>Oscillatoriophycideae</taxon>
        <taxon>Oscillatoriales</taxon>
        <taxon>Oscillatoriaceae</taxon>
        <taxon>Planktothricoides</taxon>
    </lineage>
</organism>
<dbReference type="InterPro" id="IPR027417">
    <property type="entry name" value="P-loop_NTPase"/>
</dbReference>
<dbReference type="Pfam" id="PF07728">
    <property type="entry name" value="AAA_5"/>
    <property type="match status" value="1"/>
</dbReference>
<dbReference type="SUPFAM" id="SSF52540">
    <property type="entry name" value="P-loop containing nucleoside triphosphate hydrolases"/>
    <property type="match status" value="1"/>
</dbReference>
<evidence type="ECO:0000256" key="1">
    <source>
        <dbReference type="SAM" id="Coils"/>
    </source>
</evidence>
<evidence type="ECO:0000256" key="2">
    <source>
        <dbReference type="SAM" id="Phobius"/>
    </source>
</evidence>
<feature type="transmembrane region" description="Helical" evidence="2">
    <location>
        <begin position="7"/>
        <end position="29"/>
    </location>
</feature>
<keyword evidence="2" id="KW-0472">Membrane</keyword>
<dbReference type="Gene3D" id="3.40.50.300">
    <property type="entry name" value="P-loop containing nucleotide triphosphate hydrolases"/>
    <property type="match status" value="1"/>
</dbReference>
<dbReference type="RefSeq" id="WP_054466649.1">
    <property type="nucleotide sequence ID" value="NZ_CP159837.1"/>
</dbReference>
<gene>
    <name evidence="4" type="ORF">ABWT76_005383</name>
</gene>
<keyword evidence="2" id="KW-0812">Transmembrane</keyword>
<dbReference type="GO" id="GO:0016887">
    <property type="term" value="F:ATP hydrolysis activity"/>
    <property type="evidence" value="ECO:0007669"/>
    <property type="project" value="InterPro"/>
</dbReference>
<reference evidence="4" key="1">
    <citation type="submission" date="2024-07" db="EMBL/GenBank/DDBJ databases">
        <authorList>
            <person name="Kim Y.J."/>
            <person name="Jeong J.Y."/>
        </authorList>
    </citation>
    <scope>NUCLEOTIDE SEQUENCE</scope>
    <source>
        <strain evidence="4">GIHE-MW2</strain>
    </source>
</reference>
<dbReference type="GO" id="GO:0005524">
    <property type="term" value="F:ATP binding"/>
    <property type="evidence" value="ECO:0007669"/>
    <property type="project" value="InterPro"/>
</dbReference>
<sequence>MNSQNRTIDWLLAGCPTFAVTIVIALLLGQNMLKSGAIALATSATSVASAAIINGRQMTRLALLEQQITDNNKAEQLRAELPNLQAEYHKLSGKTEKINLLIKEKIKELEIKQASLGRAKGQLAELNQRSQDMKQAIAVITAQKQAIEQRVATLAKNYPDLDKLEQLQAKIAELQLQKAQLQGEIQGLEDKLAAMEYQKVLLRELEAKILDQRVEFERVTTQIQQLEARKKQQETENENLRNKGDRLRQQAIVYQAKLNKVEPENDPLESLKHPLWAENNSKLPVDLPKIISEEKFLHNFIQDIQAQGFYFPERLVRAFHTSLKVQGISALVVLSGISGTGKSELPQLYAKYIGAQFLLLAVQPRWDSPQDLLGFYNYMENQFKPTPLIQGIYQYNRSPELQDKIVLVLLDEMNLARVEYYFSEFLSKLETRRHHPAELEIDLGNCFGKLRSGDLKIPKQFLFVGTMNEDETTQTLSDKVLDRANVITFGQPPKLALINPQKNINDSRLSGYLTYEQFTRWLQKPEENSPLVKQLEIWLNKTNHVMAEMGHPFAHRVYQSIIYYVVNYPGMTDVKSDAFKWALADQFGQKILPKLRGLVISDESIQENLDRLGGIIGAIGDPNLETAFQRARQGYQFQWKGLAYQ</sequence>
<dbReference type="EMBL" id="CP159837">
    <property type="protein sequence ID" value="XCM36610.1"/>
    <property type="molecule type" value="Genomic_DNA"/>
</dbReference>
<dbReference type="InterPro" id="IPR011704">
    <property type="entry name" value="ATPase_dyneun-rel_AAA"/>
</dbReference>